<gene>
    <name evidence="14" type="ORF">ACFOS1_09365</name>
</gene>
<dbReference type="Gene3D" id="2.170.130.10">
    <property type="entry name" value="TonB-dependent receptor, plug domain"/>
    <property type="match status" value="1"/>
</dbReference>
<comment type="subcellular location">
    <subcellularLocation>
        <location evidence="1 10">Cell outer membrane</location>
        <topology evidence="1 10">Multi-pass membrane protein</topology>
    </subcellularLocation>
</comment>
<protein>
    <submittedName>
        <fullName evidence="14">TonB-dependent receptor</fullName>
    </submittedName>
</protein>
<dbReference type="Gene3D" id="2.60.40.1120">
    <property type="entry name" value="Carboxypeptidase-like, regulatory domain"/>
    <property type="match status" value="1"/>
</dbReference>
<evidence type="ECO:0000256" key="2">
    <source>
        <dbReference type="ARBA" id="ARBA00022448"/>
    </source>
</evidence>
<dbReference type="InterPro" id="IPR000531">
    <property type="entry name" value="Beta-barrel_TonB"/>
</dbReference>
<dbReference type="RefSeq" id="WP_290233757.1">
    <property type="nucleotide sequence ID" value="NZ_JAUFPZ010000002.1"/>
</dbReference>
<evidence type="ECO:0000313" key="15">
    <source>
        <dbReference type="Proteomes" id="UP001595793"/>
    </source>
</evidence>
<dbReference type="EMBL" id="JBHSAS010000006">
    <property type="protein sequence ID" value="MFC4027608.1"/>
    <property type="molecule type" value="Genomic_DNA"/>
</dbReference>
<comment type="caution">
    <text evidence="14">The sequence shown here is derived from an EMBL/GenBank/DDBJ whole genome shotgun (WGS) entry which is preliminary data.</text>
</comment>
<dbReference type="SUPFAM" id="SSF49464">
    <property type="entry name" value="Carboxypeptidase regulatory domain-like"/>
    <property type="match status" value="1"/>
</dbReference>
<keyword evidence="15" id="KW-1185">Reference proteome</keyword>
<dbReference type="Gene3D" id="2.40.170.20">
    <property type="entry name" value="TonB-dependent receptor, beta-barrel domain"/>
    <property type="match status" value="1"/>
</dbReference>
<feature type="domain" description="TonB-dependent receptor-like beta-barrel" evidence="12">
    <location>
        <begin position="350"/>
        <end position="758"/>
    </location>
</feature>
<keyword evidence="6 11" id="KW-0798">TonB box</keyword>
<dbReference type="PANTHER" id="PTHR30069">
    <property type="entry name" value="TONB-DEPENDENT OUTER MEMBRANE RECEPTOR"/>
    <property type="match status" value="1"/>
</dbReference>
<evidence type="ECO:0000256" key="6">
    <source>
        <dbReference type="ARBA" id="ARBA00023077"/>
    </source>
</evidence>
<comment type="similarity">
    <text evidence="10 11">Belongs to the TonB-dependent receptor family.</text>
</comment>
<evidence type="ECO:0000259" key="12">
    <source>
        <dbReference type="Pfam" id="PF00593"/>
    </source>
</evidence>
<dbReference type="SUPFAM" id="SSF56935">
    <property type="entry name" value="Porins"/>
    <property type="match status" value="1"/>
</dbReference>
<evidence type="ECO:0000256" key="8">
    <source>
        <dbReference type="ARBA" id="ARBA00023170"/>
    </source>
</evidence>
<dbReference type="InterPro" id="IPR012910">
    <property type="entry name" value="Plug_dom"/>
</dbReference>
<keyword evidence="8 14" id="KW-0675">Receptor</keyword>
<keyword evidence="9 10" id="KW-0998">Cell outer membrane</keyword>
<name>A0ABV8H6U6_9FLAO</name>
<keyword evidence="7 10" id="KW-0472">Membrane</keyword>
<dbReference type="Pfam" id="PF00593">
    <property type="entry name" value="TonB_dep_Rec_b-barrel"/>
    <property type="match status" value="1"/>
</dbReference>
<evidence type="ECO:0000256" key="5">
    <source>
        <dbReference type="ARBA" id="ARBA00022729"/>
    </source>
</evidence>
<keyword evidence="5" id="KW-0732">Signal</keyword>
<evidence type="ECO:0000256" key="11">
    <source>
        <dbReference type="RuleBase" id="RU003357"/>
    </source>
</evidence>
<evidence type="ECO:0000256" key="9">
    <source>
        <dbReference type="ARBA" id="ARBA00023237"/>
    </source>
</evidence>
<accession>A0ABV8H6U6</accession>
<organism evidence="14 15">
    <name type="scientific">Zunongwangia endophytica</name>
    <dbReference type="NCBI Taxonomy" id="1808945"/>
    <lineage>
        <taxon>Bacteria</taxon>
        <taxon>Pseudomonadati</taxon>
        <taxon>Bacteroidota</taxon>
        <taxon>Flavobacteriia</taxon>
        <taxon>Flavobacteriales</taxon>
        <taxon>Flavobacteriaceae</taxon>
        <taxon>Zunongwangia</taxon>
    </lineage>
</organism>
<dbReference type="InterPro" id="IPR039426">
    <property type="entry name" value="TonB-dep_rcpt-like"/>
</dbReference>
<evidence type="ECO:0000256" key="3">
    <source>
        <dbReference type="ARBA" id="ARBA00022452"/>
    </source>
</evidence>
<dbReference type="Proteomes" id="UP001595793">
    <property type="component" value="Unassembled WGS sequence"/>
</dbReference>
<dbReference type="PANTHER" id="PTHR30069:SF29">
    <property type="entry name" value="HEMOGLOBIN AND HEMOGLOBIN-HAPTOGLOBIN-BINDING PROTEIN 1-RELATED"/>
    <property type="match status" value="1"/>
</dbReference>
<sequence>MKIFWIGLFLSLFSYNSYSQDYNKYTLSGKVLSETGDALDGAYIKINEQYYWTSSDGDYSAKLTEGDYQLQVSIIGYQSVDTLVHLTENSVLNFELERAVNGLDEVLLEGHQHKKTSQNVLYVDNEYLEDQFNGSLAASLEKLPGFNAMQIGSGASKPIIRGLGLNRVAIAENGVKQEGQQWGADHGLEIDALQVENLEVIKGVGSIAYGSDALGGVVRINNNTIPKEGISGSLYSFTKSVNNSLGSSVKLAYRKNDWFAKAKVTGLTYADYKLPAKQISYLNFDIPIFDEQLKNTAGKELDWYGQFGVIKDNFTSTISVSNVYQKSGFFPGSHGIPDISRVQPDGDARNIEEPFQRVTHFKVISNSDFDFENGKLDVDLSYQKNHRQEWSLFHTHYAGQEPPEINPNLELDFDLSTYGAKATYHHNFNKEHETQVGVDFQWKDNTIEGYNFLLPEYQSANYAMFAIHEFQPSSENLWTLGMRFDYGTIDMKGFYDPNLYEFLIGNNQSEETANSYAQRSRDLDRDFSSFNIRLGWDHEFDKHWSSKINLGTAFRLPTAIELGANGIHHGSFRHEQGDPDLDPEKGFMADISLNYAQNSWKINLSPYAYFFSNYIFLKPSGTFSLLPHSGQLYSYTESEALLTGFEFSIDKQIARWHIGLAGEYLYNQQLTSNSSRNFPLPFTPANNLFTEVGYQLFNSSEIFDNSEISINNRLVMEQERIAQGEEITPGYGLWGLGFRSDLKFNKFQAKVNLRVDNLFNKKYFNHTSFYRRLQIPEMGRNIQLSIKIPFGQS</sequence>
<evidence type="ECO:0000256" key="10">
    <source>
        <dbReference type="PROSITE-ProRule" id="PRU01360"/>
    </source>
</evidence>
<evidence type="ECO:0000256" key="4">
    <source>
        <dbReference type="ARBA" id="ARBA00022692"/>
    </source>
</evidence>
<feature type="domain" description="TonB-dependent receptor plug" evidence="13">
    <location>
        <begin position="114"/>
        <end position="217"/>
    </location>
</feature>
<dbReference type="Pfam" id="PF07715">
    <property type="entry name" value="Plug"/>
    <property type="match status" value="1"/>
</dbReference>
<dbReference type="Pfam" id="PF13620">
    <property type="entry name" value="CarboxypepD_reg"/>
    <property type="match status" value="1"/>
</dbReference>
<evidence type="ECO:0000256" key="7">
    <source>
        <dbReference type="ARBA" id="ARBA00023136"/>
    </source>
</evidence>
<evidence type="ECO:0000259" key="13">
    <source>
        <dbReference type="Pfam" id="PF07715"/>
    </source>
</evidence>
<proteinExistence type="inferred from homology"/>
<keyword evidence="2 10" id="KW-0813">Transport</keyword>
<keyword evidence="4 10" id="KW-0812">Transmembrane</keyword>
<dbReference type="InterPro" id="IPR036942">
    <property type="entry name" value="Beta-barrel_TonB_sf"/>
</dbReference>
<dbReference type="PROSITE" id="PS52016">
    <property type="entry name" value="TONB_DEPENDENT_REC_3"/>
    <property type="match status" value="1"/>
</dbReference>
<evidence type="ECO:0000256" key="1">
    <source>
        <dbReference type="ARBA" id="ARBA00004571"/>
    </source>
</evidence>
<evidence type="ECO:0000313" key="14">
    <source>
        <dbReference type="EMBL" id="MFC4027608.1"/>
    </source>
</evidence>
<dbReference type="InterPro" id="IPR037066">
    <property type="entry name" value="Plug_dom_sf"/>
</dbReference>
<dbReference type="InterPro" id="IPR008969">
    <property type="entry name" value="CarboxyPept-like_regulatory"/>
</dbReference>
<reference evidence="15" key="1">
    <citation type="journal article" date="2019" name="Int. J. Syst. Evol. Microbiol.">
        <title>The Global Catalogue of Microorganisms (GCM) 10K type strain sequencing project: providing services to taxonomists for standard genome sequencing and annotation.</title>
        <authorList>
            <consortium name="The Broad Institute Genomics Platform"/>
            <consortium name="The Broad Institute Genome Sequencing Center for Infectious Disease"/>
            <person name="Wu L."/>
            <person name="Ma J."/>
        </authorList>
    </citation>
    <scope>NUCLEOTIDE SEQUENCE [LARGE SCALE GENOMIC DNA]</scope>
    <source>
        <strain evidence="15">CECT 9128</strain>
    </source>
</reference>
<keyword evidence="3 10" id="KW-1134">Transmembrane beta strand</keyword>